<protein>
    <submittedName>
        <fullName evidence="2">Uncharacterized protein</fullName>
    </submittedName>
</protein>
<keyword evidence="3" id="KW-1185">Reference proteome</keyword>
<reference evidence="2" key="1">
    <citation type="submission" date="2023-03" db="EMBL/GenBank/DDBJ databases">
        <title>Massive genome expansion in bonnet fungi (Mycena s.s.) driven by repeated elements and novel gene families across ecological guilds.</title>
        <authorList>
            <consortium name="Lawrence Berkeley National Laboratory"/>
            <person name="Harder C.B."/>
            <person name="Miyauchi S."/>
            <person name="Viragh M."/>
            <person name="Kuo A."/>
            <person name="Thoen E."/>
            <person name="Andreopoulos B."/>
            <person name="Lu D."/>
            <person name="Skrede I."/>
            <person name="Drula E."/>
            <person name="Henrissat B."/>
            <person name="Morin E."/>
            <person name="Kohler A."/>
            <person name="Barry K."/>
            <person name="LaButti K."/>
            <person name="Morin E."/>
            <person name="Salamov A."/>
            <person name="Lipzen A."/>
            <person name="Mereny Z."/>
            <person name="Hegedus B."/>
            <person name="Baldrian P."/>
            <person name="Stursova M."/>
            <person name="Weitz H."/>
            <person name="Taylor A."/>
            <person name="Grigoriev I.V."/>
            <person name="Nagy L.G."/>
            <person name="Martin F."/>
            <person name="Kauserud H."/>
        </authorList>
    </citation>
    <scope>NUCLEOTIDE SEQUENCE</scope>
    <source>
        <strain evidence="2">CBHHK200</strain>
    </source>
</reference>
<organism evidence="2 3">
    <name type="scientific">Mycena alexandri</name>
    <dbReference type="NCBI Taxonomy" id="1745969"/>
    <lineage>
        <taxon>Eukaryota</taxon>
        <taxon>Fungi</taxon>
        <taxon>Dikarya</taxon>
        <taxon>Basidiomycota</taxon>
        <taxon>Agaricomycotina</taxon>
        <taxon>Agaricomycetes</taxon>
        <taxon>Agaricomycetidae</taxon>
        <taxon>Agaricales</taxon>
        <taxon>Marasmiineae</taxon>
        <taxon>Mycenaceae</taxon>
        <taxon>Mycena</taxon>
    </lineage>
</organism>
<sequence length="287" mass="31585">MSNRGFSQINPRAGYQTQPSPTGFNQLQPQKHFIESGKQPEPQQYEGYSLAFSLGLGFGWPQAKATAFAWLGSGISKPKVNKGSTTTPVRIAALVQALHTGLEFGHVILENQTLSGIITGTFSPPNSVGISTTCIYQAFDADETMHSMTYSKGEGFLTRRHIKLLQRIWHLNTLFIRSFYGPQRANPFTLILSPVSGIEVLKASNWADKMFTNERSKFLNTEMAVKMHWKGVVPDKGSVERKAYNQWQGAVYLWSACGPVVTGCPADTKSTNKLIGAAWSLPQSSGH</sequence>
<dbReference type="Proteomes" id="UP001218188">
    <property type="component" value="Unassembled WGS sequence"/>
</dbReference>
<evidence type="ECO:0000313" key="2">
    <source>
        <dbReference type="EMBL" id="KAJ7027116.1"/>
    </source>
</evidence>
<evidence type="ECO:0000313" key="3">
    <source>
        <dbReference type="Proteomes" id="UP001218188"/>
    </source>
</evidence>
<evidence type="ECO:0000256" key="1">
    <source>
        <dbReference type="SAM" id="MobiDB-lite"/>
    </source>
</evidence>
<dbReference type="AlphaFoldDB" id="A0AAD6SHV6"/>
<accession>A0AAD6SHV6</accession>
<proteinExistence type="predicted"/>
<dbReference type="EMBL" id="JARJCM010000129">
    <property type="protein sequence ID" value="KAJ7027116.1"/>
    <property type="molecule type" value="Genomic_DNA"/>
</dbReference>
<feature type="region of interest" description="Disordered" evidence="1">
    <location>
        <begin position="1"/>
        <end position="27"/>
    </location>
</feature>
<comment type="caution">
    <text evidence="2">The sequence shown here is derived from an EMBL/GenBank/DDBJ whole genome shotgun (WGS) entry which is preliminary data.</text>
</comment>
<gene>
    <name evidence="2" type="ORF">C8F04DRAFT_1189926</name>
</gene>
<name>A0AAD6SHV6_9AGAR</name>